<accession>A0A2P5FKB5</accession>
<organism evidence="1 2">
    <name type="scientific">Trema orientale</name>
    <name type="common">Charcoal tree</name>
    <name type="synonym">Celtis orientalis</name>
    <dbReference type="NCBI Taxonomy" id="63057"/>
    <lineage>
        <taxon>Eukaryota</taxon>
        <taxon>Viridiplantae</taxon>
        <taxon>Streptophyta</taxon>
        <taxon>Embryophyta</taxon>
        <taxon>Tracheophyta</taxon>
        <taxon>Spermatophyta</taxon>
        <taxon>Magnoliopsida</taxon>
        <taxon>eudicotyledons</taxon>
        <taxon>Gunneridae</taxon>
        <taxon>Pentapetalae</taxon>
        <taxon>rosids</taxon>
        <taxon>fabids</taxon>
        <taxon>Rosales</taxon>
        <taxon>Cannabaceae</taxon>
        <taxon>Trema</taxon>
    </lineage>
</organism>
<dbReference type="Proteomes" id="UP000237000">
    <property type="component" value="Unassembled WGS sequence"/>
</dbReference>
<dbReference type="OrthoDB" id="783438at2759"/>
<sequence length="60" mass="6636">SIPLQELILLSSSPLQRSKAHLVDQLEMADELMEPIGCTRRCKSRTSQLDLLGCAAPWNA</sequence>
<keyword evidence="2" id="KW-1185">Reference proteome</keyword>
<evidence type="ECO:0000313" key="2">
    <source>
        <dbReference type="Proteomes" id="UP000237000"/>
    </source>
</evidence>
<protein>
    <submittedName>
        <fullName evidence="1">Uncharacterized protein</fullName>
    </submittedName>
</protein>
<dbReference type="InParanoid" id="A0A2P5FKB5"/>
<dbReference type="AlphaFoldDB" id="A0A2P5FKB5"/>
<gene>
    <name evidence="1" type="ORF">TorRG33x02_060610</name>
</gene>
<feature type="non-terminal residue" evidence="1">
    <location>
        <position position="1"/>
    </location>
</feature>
<comment type="caution">
    <text evidence="1">The sequence shown here is derived from an EMBL/GenBank/DDBJ whole genome shotgun (WGS) entry which is preliminary data.</text>
</comment>
<reference evidence="2" key="1">
    <citation type="submission" date="2016-06" db="EMBL/GenBank/DDBJ databases">
        <title>Parallel loss of symbiosis genes in relatives of nitrogen-fixing non-legume Parasponia.</title>
        <authorList>
            <person name="Van Velzen R."/>
            <person name="Holmer R."/>
            <person name="Bu F."/>
            <person name="Rutten L."/>
            <person name="Van Zeijl A."/>
            <person name="Liu W."/>
            <person name="Santuari L."/>
            <person name="Cao Q."/>
            <person name="Sharma T."/>
            <person name="Shen D."/>
            <person name="Roswanjaya Y."/>
            <person name="Wardhani T."/>
            <person name="Kalhor M.S."/>
            <person name="Jansen J."/>
            <person name="Van den Hoogen J."/>
            <person name="Gungor B."/>
            <person name="Hartog M."/>
            <person name="Hontelez J."/>
            <person name="Verver J."/>
            <person name="Yang W.-C."/>
            <person name="Schijlen E."/>
            <person name="Repin R."/>
            <person name="Schilthuizen M."/>
            <person name="Schranz E."/>
            <person name="Heidstra R."/>
            <person name="Miyata K."/>
            <person name="Fedorova E."/>
            <person name="Kohlen W."/>
            <person name="Bisseling T."/>
            <person name="Smit S."/>
            <person name="Geurts R."/>
        </authorList>
    </citation>
    <scope>NUCLEOTIDE SEQUENCE [LARGE SCALE GENOMIC DNA]</scope>
    <source>
        <strain evidence="2">cv. RG33-2</strain>
    </source>
</reference>
<proteinExistence type="predicted"/>
<name>A0A2P5FKB5_TREOI</name>
<evidence type="ECO:0000313" key="1">
    <source>
        <dbReference type="EMBL" id="PON98231.1"/>
    </source>
</evidence>
<dbReference type="EMBL" id="JXTC01000026">
    <property type="protein sequence ID" value="PON98231.1"/>
    <property type="molecule type" value="Genomic_DNA"/>
</dbReference>